<gene>
    <name evidence="1" type="ORF">RI844_07470</name>
</gene>
<evidence type="ECO:0008006" key="3">
    <source>
        <dbReference type="Google" id="ProtNLM"/>
    </source>
</evidence>
<accession>A0ABZ0GUD1</accession>
<evidence type="ECO:0000313" key="1">
    <source>
        <dbReference type="EMBL" id="WOH39052.1"/>
    </source>
</evidence>
<dbReference type="Proteomes" id="UP001301442">
    <property type="component" value="Chromosome"/>
</dbReference>
<sequence length="90" mass="10215">MNKSDAETLVRECLQRVNPNTDFNTVSNETSLLENRFITSFQVLDLLLLLEQSSGNRITAQQLLPGCFKNIAVIVNSFFTLEAEDVFCRE</sequence>
<reference evidence="1 2" key="1">
    <citation type="submission" date="2023-09" db="EMBL/GenBank/DDBJ databases">
        <authorList>
            <person name="Qi X."/>
        </authorList>
    </citation>
    <scope>NUCLEOTIDE SEQUENCE [LARGE SCALE GENOMIC DNA]</scope>
    <source>
        <strain evidence="1 2">S1-1</strain>
    </source>
</reference>
<dbReference type="RefSeq" id="WP_348397819.1">
    <property type="nucleotide sequence ID" value="NZ_CP136600.1"/>
</dbReference>
<evidence type="ECO:0000313" key="2">
    <source>
        <dbReference type="Proteomes" id="UP001301442"/>
    </source>
</evidence>
<dbReference type="EMBL" id="CP136600">
    <property type="protein sequence ID" value="WOH39052.1"/>
    <property type="molecule type" value="Genomic_DNA"/>
</dbReference>
<dbReference type="Gene3D" id="1.10.1200.10">
    <property type="entry name" value="ACP-like"/>
    <property type="match status" value="1"/>
</dbReference>
<keyword evidence="2" id="KW-1185">Reference proteome</keyword>
<name>A0ABZ0GUD1_9GAMM</name>
<organism evidence="1 2">
    <name type="scientific">Thalassotalea fonticola</name>
    <dbReference type="NCBI Taxonomy" id="3065649"/>
    <lineage>
        <taxon>Bacteria</taxon>
        <taxon>Pseudomonadati</taxon>
        <taxon>Pseudomonadota</taxon>
        <taxon>Gammaproteobacteria</taxon>
        <taxon>Alteromonadales</taxon>
        <taxon>Colwelliaceae</taxon>
        <taxon>Thalassotalea</taxon>
    </lineage>
</organism>
<protein>
    <recommendedName>
        <fullName evidence="3">Acyl carrier protein</fullName>
    </recommendedName>
</protein>
<proteinExistence type="predicted"/>
<dbReference type="InterPro" id="IPR036736">
    <property type="entry name" value="ACP-like_sf"/>
</dbReference>